<accession>A0A369K523</accession>
<dbReference type="EMBL" id="LUEZ02000021">
    <property type="protein sequence ID" value="RDB26884.1"/>
    <property type="molecule type" value="Genomic_DNA"/>
</dbReference>
<dbReference type="Proteomes" id="UP000076154">
    <property type="component" value="Unassembled WGS sequence"/>
</dbReference>
<evidence type="ECO:0000313" key="1">
    <source>
        <dbReference type="EMBL" id="RDB26884.1"/>
    </source>
</evidence>
<evidence type="ECO:0000313" key="2">
    <source>
        <dbReference type="Proteomes" id="UP000076154"/>
    </source>
</evidence>
<comment type="caution">
    <text evidence="1">The sequence shown here is derived from an EMBL/GenBank/DDBJ whole genome shotgun (WGS) entry which is preliminary data.</text>
</comment>
<organism evidence="1 2">
    <name type="scientific">Hypsizygus marmoreus</name>
    <name type="common">White beech mushroom</name>
    <name type="synonym">Agaricus marmoreus</name>
    <dbReference type="NCBI Taxonomy" id="39966"/>
    <lineage>
        <taxon>Eukaryota</taxon>
        <taxon>Fungi</taxon>
        <taxon>Dikarya</taxon>
        <taxon>Basidiomycota</taxon>
        <taxon>Agaricomycotina</taxon>
        <taxon>Agaricomycetes</taxon>
        <taxon>Agaricomycetidae</taxon>
        <taxon>Agaricales</taxon>
        <taxon>Tricholomatineae</taxon>
        <taxon>Lyophyllaceae</taxon>
        <taxon>Hypsizygus</taxon>
    </lineage>
</organism>
<name>A0A369K523_HYPMA</name>
<reference evidence="1" key="1">
    <citation type="submission" date="2018-04" db="EMBL/GenBank/DDBJ databases">
        <title>Whole genome sequencing of Hypsizygus marmoreus.</title>
        <authorList>
            <person name="Choi I.-G."/>
            <person name="Min B."/>
            <person name="Kim J.-G."/>
            <person name="Kim S."/>
            <person name="Oh Y.-L."/>
            <person name="Kong W.-S."/>
            <person name="Park H."/>
            <person name="Jeong J."/>
            <person name="Song E.-S."/>
        </authorList>
    </citation>
    <scope>NUCLEOTIDE SEQUENCE [LARGE SCALE GENOMIC DNA]</scope>
    <source>
        <strain evidence="1">51987-8</strain>
    </source>
</reference>
<proteinExistence type="predicted"/>
<gene>
    <name evidence="1" type="ORF">Hypma_005102</name>
</gene>
<sequence>MYPHSTFPLASSIRGVASPIVLFQQAISLTSTFPGIDVSSAPSSEYAAGLLYPLPCVLRKSAILFPHTQRGERNALGPKYLYVARLLALFVKVVEYRNEERQTPKALHDIVKLTGQGGDSWCG</sequence>
<dbReference type="AlphaFoldDB" id="A0A369K523"/>
<dbReference type="InParanoid" id="A0A369K523"/>
<keyword evidence="2" id="KW-1185">Reference proteome</keyword>
<protein>
    <submittedName>
        <fullName evidence="1">Uncharacterized protein</fullName>
    </submittedName>
</protein>